<evidence type="ECO:0000259" key="1">
    <source>
        <dbReference type="Pfam" id="PF03807"/>
    </source>
</evidence>
<comment type="caution">
    <text evidence="2">The sequence shown here is derived from an EMBL/GenBank/DDBJ whole genome shotgun (WGS) entry which is preliminary data.</text>
</comment>
<proteinExistence type="predicted"/>
<dbReference type="PANTHER" id="PTHR48079:SF6">
    <property type="entry name" value="NAD(P)-BINDING DOMAIN-CONTAINING PROTEIN-RELATED"/>
    <property type="match status" value="1"/>
</dbReference>
<organism evidence="2 3">
    <name type="scientific">Pedobacter paludis</name>
    <dbReference type="NCBI Taxonomy" id="2203212"/>
    <lineage>
        <taxon>Bacteria</taxon>
        <taxon>Pseudomonadati</taxon>
        <taxon>Bacteroidota</taxon>
        <taxon>Sphingobacteriia</taxon>
        <taxon>Sphingobacteriales</taxon>
        <taxon>Sphingobacteriaceae</taxon>
        <taxon>Pedobacter</taxon>
    </lineage>
</organism>
<evidence type="ECO:0000313" key="2">
    <source>
        <dbReference type="EMBL" id="PWS31517.1"/>
    </source>
</evidence>
<dbReference type="InterPro" id="IPR028939">
    <property type="entry name" value="P5C_Rdtase_cat_N"/>
</dbReference>
<protein>
    <submittedName>
        <fullName evidence="2">NAD(P)-dependent oxidoreductase</fullName>
    </submittedName>
</protein>
<keyword evidence="3" id="KW-1185">Reference proteome</keyword>
<dbReference type="EMBL" id="QGNY01000004">
    <property type="protein sequence ID" value="PWS31517.1"/>
    <property type="molecule type" value="Genomic_DNA"/>
</dbReference>
<evidence type="ECO:0000313" key="3">
    <source>
        <dbReference type="Proteomes" id="UP000245391"/>
    </source>
</evidence>
<feature type="domain" description="Pyrroline-5-carboxylate reductase catalytic N-terminal" evidence="1">
    <location>
        <begin position="51"/>
        <end position="131"/>
    </location>
</feature>
<dbReference type="AlphaFoldDB" id="A0A317F0F8"/>
<dbReference type="GO" id="GO:0004029">
    <property type="term" value="F:aldehyde dehydrogenase (NAD+) activity"/>
    <property type="evidence" value="ECO:0007669"/>
    <property type="project" value="TreeGrafter"/>
</dbReference>
<gene>
    <name evidence="2" type="ORF">DF947_13075</name>
</gene>
<dbReference type="Proteomes" id="UP000245391">
    <property type="component" value="Unassembled WGS sequence"/>
</dbReference>
<reference evidence="3" key="1">
    <citation type="submission" date="2018-05" db="EMBL/GenBank/DDBJ databases">
        <title>Pedobacter paludis sp. nov., isolated from wetland soil.</title>
        <authorList>
            <person name="Zhang Y."/>
        </authorList>
    </citation>
    <scope>NUCLEOTIDE SEQUENCE [LARGE SCALE GENOMIC DNA]</scope>
    <source>
        <strain evidence="3">R-8</strain>
    </source>
</reference>
<dbReference type="CDD" id="cd05266">
    <property type="entry name" value="SDR_a4"/>
    <property type="match status" value="1"/>
</dbReference>
<dbReference type="GO" id="GO:0005737">
    <property type="term" value="C:cytoplasm"/>
    <property type="evidence" value="ECO:0007669"/>
    <property type="project" value="TreeGrafter"/>
</dbReference>
<dbReference type="PANTHER" id="PTHR48079">
    <property type="entry name" value="PROTEIN YEEZ"/>
    <property type="match status" value="1"/>
</dbReference>
<sequence length="309" mass="34789">MLFLNLTAATAPNFFNEGYSEWQDCNRQSITEPNIFKKIRNTFMDQEIKTVSILGCGWFGLALAKKLIELNYFVKGSTTTPEKLEMLSIHKIEPYLVSFIAEEIIADDSFFNADVLFICIPPKRNSTELKDYPNKINAIIKASKNNVKNIVLISSTSVYADENIFVNEHSKTNPDTDSGRVVLEAEEILKGLHSDNYTIIRFAGLIGPERNPGRFFAGKTYVPNGLAPVNLIHQIDAVGIACEILNKQAFGRTYNACSPTHPAKQDFYTKTAKSSELIEPQFIAEKKNWKVVESVNVPEFLGYEFKVEI</sequence>
<dbReference type="SUPFAM" id="SSF51735">
    <property type="entry name" value="NAD(P)-binding Rossmann-fold domains"/>
    <property type="match status" value="1"/>
</dbReference>
<dbReference type="InterPro" id="IPR036291">
    <property type="entry name" value="NAD(P)-bd_dom_sf"/>
</dbReference>
<accession>A0A317F0F8</accession>
<name>A0A317F0F8_9SPHI</name>
<dbReference type="Pfam" id="PF03807">
    <property type="entry name" value="F420_oxidored"/>
    <property type="match status" value="1"/>
</dbReference>
<dbReference type="InterPro" id="IPR051783">
    <property type="entry name" value="NAD(P)-dependent_oxidoreduct"/>
</dbReference>
<dbReference type="Gene3D" id="3.40.50.720">
    <property type="entry name" value="NAD(P)-binding Rossmann-like Domain"/>
    <property type="match status" value="1"/>
</dbReference>